<dbReference type="AlphaFoldDB" id="A0A3A1QZS0"/>
<dbReference type="OrthoDB" id="2971628at2"/>
<protein>
    <submittedName>
        <fullName evidence="1">Uncharacterized protein</fullName>
    </submittedName>
</protein>
<name>A0A3A1QZS0_9BACI</name>
<evidence type="ECO:0000313" key="2">
    <source>
        <dbReference type="Proteomes" id="UP000265801"/>
    </source>
</evidence>
<evidence type="ECO:0000313" key="1">
    <source>
        <dbReference type="EMBL" id="RIW34705.1"/>
    </source>
</evidence>
<organism evidence="1 2">
    <name type="scientific">Bacillus salacetis</name>
    <dbReference type="NCBI Taxonomy" id="2315464"/>
    <lineage>
        <taxon>Bacteria</taxon>
        <taxon>Bacillati</taxon>
        <taxon>Bacillota</taxon>
        <taxon>Bacilli</taxon>
        <taxon>Bacillales</taxon>
        <taxon>Bacillaceae</taxon>
        <taxon>Bacillus</taxon>
    </lineage>
</organism>
<reference evidence="1 2" key="1">
    <citation type="submission" date="2018-09" db="EMBL/GenBank/DDBJ databases">
        <title>Bacillus saliacetes sp. nov., isolated from Thai shrimp paste (Ka-pi).</title>
        <authorList>
            <person name="Daroonpunt R."/>
            <person name="Tanasupawat S."/>
            <person name="Yiamsombut S."/>
        </authorList>
    </citation>
    <scope>NUCLEOTIDE SEQUENCE [LARGE SCALE GENOMIC DNA]</scope>
    <source>
        <strain evidence="1 2">SKP7-4</strain>
    </source>
</reference>
<accession>A0A3A1QZS0</accession>
<dbReference type="Proteomes" id="UP000265801">
    <property type="component" value="Unassembled WGS sequence"/>
</dbReference>
<proteinExistence type="predicted"/>
<keyword evidence="2" id="KW-1185">Reference proteome</keyword>
<comment type="caution">
    <text evidence="1">The sequence shown here is derived from an EMBL/GenBank/DDBJ whole genome shotgun (WGS) entry which is preliminary data.</text>
</comment>
<dbReference type="RefSeq" id="WP_119546643.1">
    <property type="nucleotide sequence ID" value="NZ_CP185377.1"/>
</dbReference>
<gene>
    <name evidence="1" type="ORF">D3H55_09330</name>
</gene>
<sequence>MESHRSKKISKLYRRIVTSDETKALLIYNGLDSNTKEELQQLMKEIDTEHTKSILNKIS</sequence>
<dbReference type="EMBL" id="QXIR01000010">
    <property type="protein sequence ID" value="RIW34705.1"/>
    <property type="molecule type" value="Genomic_DNA"/>
</dbReference>